<keyword evidence="2" id="KW-0472">Membrane</keyword>
<reference evidence="4" key="1">
    <citation type="submission" date="2016-10" db="EMBL/GenBank/DDBJ databases">
        <authorList>
            <person name="Varghese N."/>
            <person name="Submissions S."/>
        </authorList>
    </citation>
    <scope>NUCLEOTIDE SEQUENCE [LARGE SCALE GENOMIC DNA]</scope>
    <source>
        <strain evidence="4">CGMCC 1.10784</strain>
    </source>
</reference>
<protein>
    <submittedName>
        <fullName evidence="3">Uncharacterized protein</fullName>
    </submittedName>
</protein>
<keyword evidence="2" id="KW-1133">Transmembrane helix</keyword>
<proteinExistence type="predicted"/>
<evidence type="ECO:0000313" key="4">
    <source>
        <dbReference type="Proteomes" id="UP000198855"/>
    </source>
</evidence>
<gene>
    <name evidence="3" type="ORF">SAMN05216378_1626</name>
</gene>
<name>A0A1I1VPR5_9BACL</name>
<accession>A0A1I1VPR5</accession>
<dbReference type="AlphaFoldDB" id="A0A1I1VPR5"/>
<dbReference type="STRING" id="1045775.SAMN05216378_1626"/>
<dbReference type="Proteomes" id="UP000198855">
    <property type="component" value="Unassembled WGS sequence"/>
</dbReference>
<evidence type="ECO:0000313" key="3">
    <source>
        <dbReference type="EMBL" id="SFD83023.1"/>
    </source>
</evidence>
<feature type="region of interest" description="Disordered" evidence="1">
    <location>
        <begin position="70"/>
        <end position="89"/>
    </location>
</feature>
<sequence>MTILAVFVATVLGLLLMAGLDVLVFKQPFVRVFVDLLPVFPDTSTVFMFAAAFVMAAWVDFKMTDRLKKKFGKQSNKQGSEENRDAKQS</sequence>
<evidence type="ECO:0000256" key="2">
    <source>
        <dbReference type="SAM" id="Phobius"/>
    </source>
</evidence>
<dbReference type="EMBL" id="FOMT01000001">
    <property type="protein sequence ID" value="SFD83023.1"/>
    <property type="molecule type" value="Genomic_DNA"/>
</dbReference>
<feature type="compositionally biased region" description="Basic and acidic residues" evidence="1">
    <location>
        <begin position="79"/>
        <end position="89"/>
    </location>
</feature>
<keyword evidence="2" id="KW-0812">Transmembrane</keyword>
<dbReference type="RefSeq" id="WP_091183139.1">
    <property type="nucleotide sequence ID" value="NZ_FOMT01000001.1"/>
</dbReference>
<evidence type="ECO:0000256" key="1">
    <source>
        <dbReference type="SAM" id="MobiDB-lite"/>
    </source>
</evidence>
<keyword evidence="4" id="KW-1185">Reference proteome</keyword>
<feature type="transmembrane region" description="Helical" evidence="2">
    <location>
        <begin position="44"/>
        <end position="61"/>
    </location>
</feature>
<dbReference type="OrthoDB" id="9860711at2"/>
<organism evidence="3 4">
    <name type="scientific">Paenibacillus catalpae</name>
    <dbReference type="NCBI Taxonomy" id="1045775"/>
    <lineage>
        <taxon>Bacteria</taxon>
        <taxon>Bacillati</taxon>
        <taxon>Bacillota</taxon>
        <taxon>Bacilli</taxon>
        <taxon>Bacillales</taxon>
        <taxon>Paenibacillaceae</taxon>
        <taxon>Paenibacillus</taxon>
    </lineage>
</organism>